<protein>
    <submittedName>
        <fullName evidence="2">DUF4199 domain-containing protein</fullName>
    </submittedName>
</protein>
<keyword evidence="1" id="KW-1133">Transmembrane helix</keyword>
<dbReference type="KEGG" id="fop:FNB79_09085"/>
<name>A0A516GRI2_9FLAO</name>
<feature type="transmembrane region" description="Helical" evidence="1">
    <location>
        <begin position="150"/>
        <end position="168"/>
    </location>
</feature>
<proteinExistence type="predicted"/>
<dbReference type="AlphaFoldDB" id="A0A516GRI2"/>
<dbReference type="RefSeq" id="WP_143381015.1">
    <property type="nucleotide sequence ID" value="NZ_CP041637.1"/>
</dbReference>
<organism evidence="2 3">
    <name type="scientific">Formosa sediminum</name>
    <dbReference type="NCBI Taxonomy" id="2594004"/>
    <lineage>
        <taxon>Bacteria</taxon>
        <taxon>Pseudomonadati</taxon>
        <taxon>Bacteroidota</taxon>
        <taxon>Flavobacteriia</taxon>
        <taxon>Flavobacteriales</taxon>
        <taxon>Flavobacteriaceae</taxon>
        <taxon>Formosa</taxon>
    </lineage>
</organism>
<feature type="transmembrane region" description="Helical" evidence="1">
    <location>
        <begin position="36"/>
        <end position="54"/>
    </location>
</feature>
<evidence type="ECO:0000313" key="2">
    <source>
        <dbReference type="EMBL" id="QDO94126.1"/>
    </source>
</evidence>
<dbReference type="InterPro" id="IPR025250">
    <property type="entry name" value="DUF4199"/>
</dbReference>
<evidence type="ECO:0000256" key="1">
    <source>
        <dbReference type="SAM" id="Phobius"/>
    </source>
</evidence>
<dbReference type="OrthoDB" id="660361at2"/>
<reference evidence="2 3" key="1">
    <citation type="submission" date="2019-07" db="EMBL/GenBank/DDBJ databases">
        <title>Genome sequencing for Formosa sp. PS13.</title>
        <authorList>
            <person name="Park S.-J."/>
        </authorList>
    </citation>
    <scope>NUCLEOTIDE SEQUENCE [LARGE SCALE GENOMIC DNA]</scope>
    <source>
        <strain evidence="2 3">PS13</strain>
    </source>
</reference>
<dbReference type="EMBL" id="CP041637">
    <property type="protein sequence ID" value="QDO94126.1"/>
    <property type="molecule type" value="Genomic_DNA"/>
</dbReference>
<gene>
    <name evidence="2" type="ORF">FNB79_09085</name>
</gene>
<keyword evidence="3" id="KW-1185">Reference proteome</keyword>
<feature type="transmembrane region" description="Helical" evidence="1">
    <location>
        <begin position="75"/>
        <end position="98"/>
    </location>
</feature>
<evidence type="ECO:0000313" key="3">
    <source>
        <dbReference type="Proteomes" id="UP000319209"/>
    </source>
</evidence>
<dbReference type="Pfam" id="PF13858">
    <property type="entry name" value="DUF4199"/>
    <property type="match status" value="1"/>
</dbReference>
<sequence>MEQSLKSMAATYGIYLAILLSSVTIIAYVINLELLTSMWVGIILFIIIIGFGIFSTAKAKRSQNGFISFKDAFTAYFATVVVGVIISAIVSIILFNYIDPDAAEALKLQVIENSTKMMKSFGAPQEAIDQAVADMQDQNQFEIGNQIKSLAFQIIFYCVVGLIVALAMKKTDPEAN</sequence>
<feature type="transmembrane region" description="Helical" evidence="1">
    <location>
        <begin position="12"/>
        <end position="30"/>
    </location>
</feature>
<keyword evidence="1" id="KW-0472">Membrane</keyword>
<dbReference type="Proteomes" id="UP000319209">
    <property type="component" value="Chromosome"/>
</dbReference>
<keyword evidence="1" id="KW-0812">Transmembrane</keyword>
<accession>A0A516GRI2</accession>